<proteinExistence type="predicted"/>
<dbReference type="AlphaFoldDB" id="A0A7W3TY52"/>
<dbReference type="RefSeq" id="WP_182579917.1">
    <property type="nucleotide sequence ID" value="NZ_JACIUY010000005.1"/>
</dbReference>
<name>A0A7W3TY52_9LACO</name>
<accession>A0A7W3TY52</accession>
<sequence>RKNQQAVINSTKYEFSNGPLEGINRKIKTLKRTCYGFANQNFFFLRIDCLFA</sequence>
<dbReference type="EMBL" id="JACIUY010000005">
    <property type="protein sequence ID" value="MBB1085210.1"/>
    <property type="molecule type" value="Genomic_DNA"/>
</dbReference>
<protein>
    <submittedName>
        <fullName evidence="2">Transposase</fullName>
    </submittedName>
</protein>
<feature type="non-terminal residue" evidence="2">
    <location>
        <position position="1"/>
    </location>
</feature>
<organism evidence="2 3">
    <name type="scientific">Limosilactobacillus fastidiosus</name>
    <dbReference type="NCBI Taxonomy" id="2759855"/>
    <lineage>
        <taxon>Bacteria</taxon>
        <taxon>Bacillati</taxon>
        <taxon>Bacillota</taxon>
        <taxon>Bacilli</taxon>
        <taxon>Lactobacillales</taxon>
        <taxon>Lactobacillaceae</taxon>
        <taxon>Limosilactobacillus</taxon>
    </lineage>
</organism>
<evidence type="ECO:0000313" key="3">
    <source>
        <dbReference type="Proteomes" id="UP000518255"/>
    </source>
</evidence>
<dbReference type="Pfam" id="PF01610">
    <property type="entry name" value="DDE_Tnp_ISL3"/>
    <property type="match status" value="1"/>
</dbReference>
<dbReference type="Proteomes" id="UP000518255">
    <property type="component" value="Unassembled WGS sequence"/>
</dbReference>
<dbReference type="InterPro" id="IPR002560">
    <property type="entry name" value="Transposase_DDE"/>
</dbReference>
<gene>
    <name evidence="2" type="ORF">H5R63_00035</name>
</gene>
<evidence type="ECO:0000259" key="1">
    <source>
        <dbReference type="Pfam" id="PF01610"/>
    </source>
</evidence>
<reference evidence="2 3" key="1">
    <citation type="submission" date="2020-07" db="EMBL/GenBank/DDBJ databases">
        <title>Description of Limosilactobacillus balticus sp. nov., Limosilactobacillus agrestis sp. nov., Limosilactobacillus albertensis sp. nov., Limosilactobacillus rudii sp. nov., Limosilactobacillus fastidiosus sp. nov., five novel Limosilactobacillus species isolated from the vertebrate gastrointestinal tract, and proposal of 6 subspecies of Limosilactobacillus reuteri adapted to the gastrointestinal tract of specific vertebrate hosts.</title>
        <authorList>
            <person name="Li F."/>
            <person name="Cheng C."/>
            <person name="Zheng J."/>
            <person name="Quevedo R.M."/>
            <person name="Li J."/>
            <person name="Roos S."/>
            <person name="Gaenzle M.G."/>
            <person name="Walter J."/>
        </authorList>
    </citation>
    <scope>NUCLEOTIDE SEQUENCE [LARGE SCALE GENOMIC DNA]</scope>
    <source>
        <strain evidence="2 3">WF-MA3-C</strain>
    </source>
</reference>
<comment type="caution">
    <text evidence="2">The sequence shown here is derived from an EMBL/GenBank/DDBJ whole genome shotgun (WGS) entry which is preliminary data.</text>
</comment>
<feature type="domain" description="Transposase IS204/IS1001/IS1096/IS1165 DDE" evidence="1">
    <location>
        <begin position="2"/>
        <end position="47"/>
    </location>
</feature>
<evidence type="ECO:0000313" key="2">
    <source>
        <dbReference type="EMBL" id="MBB1085210.1"/>
    </source>
</evidence>